<keyword evidence="3" id="KW-1185">Reference proteome</keyword>
<name>A0A9P8L744_9PEZI</name>
<feature type="transmembrane region" description="Helical" evidence="1">
    <location>
        <begin position="227"/>
        <end position="248"/>
    </location>
</feature>
<sequence>MTPDAPPGCAIGRQYSDVYTTTRTIHLACAVLVGHFVSLLKVPSPRYVRKIGIPGLVWHIGIFLLAPLTQLISLLSVLFSALWQYSAGKQRGGFSYRLAAALGVRATVPSSDETIPLLDLPCEDVGLQKGEISLGGIDSVTVVLALLALAAAHTFFWIRRLEHEGVNGNILDVRNGLVAVGGFSAGLWSILIIMAGSTWSVLPSRIQSVQNRESRRRNHRERREQRIASLAVIIHGVLLVTEISAVSLSDTAAYRYRETYFDSVYKIKEEAQRLEASEQTFNYTRAIEELHSRKISWDMSLPRHSEPYRSRLFIAWYDELSRANERFISDQRRANLVERELIDKFGLVLDMSVIPELYGASLRSLAHRYHQAYCNIIHQIKETIRESEASGQHFNYTHAVEQIYSRRVSWEGLPLPETSRWFAMWCNELFSNSETLISFQRAQARRGPILLKAYDEAFSASDEFKWINYSKYVEAASLLCLWLRLGFATASGFFELALITALTTYEEYLWS</sequence>
<keyword evidence="1" id="KW-1133">Transmembrane helix</keyword>
<gene>
    <name evidence="2" type="ORF">GP486_007023</name>
</gene>
<evidence type="ECO:0000313" key="2">
    <source>
        <dbReference type="EMBL" id="KAH0551760.1"/>
    </source>
</evidence>
<proteinExistence type="predicted"/>
<organism evidence="2 3">
    <name type="scientific">Trichoglossum hirsutum</name>
    <dbReference type="NCBI Taxonomy" id="265104"/>
    <lineage>
        <taxon>Eukaryota</taxon>
        <taxon>Fungi</taxon>
        <taxon>Dikarya</taxon>
        <taxon>Ascomycota</taxon>
        <taxon>Pezizomycotina</taxon>
        <taxon>Geoglossomycetes</taxon>
        <taxon>Geoglossales</taxon>
        <taxon>Geoglossaceae</taxon>
        <taxon>Trichoglossum</taxon>
    </lineage>
</organism>
<dbReference type="Proteomes" id="UP000750711">
    <property type="component" value="Unassembled WGS sequence"/>
</dbReference>
<dbReference type="AlphaFoldDB" id="A0A9P8L744"/>
<keyword evidence="1" id="KW-0472">Membrane</keyword>
<accession>A0A9P8L744</accession>
<protein>
    <submittedName>
        <fullName evidence="2">Uncharacterized protein</fullName>
    </submittedName>
</protein>
<dbReference type="EMBL" id="JAGHQM010001791">
    <property type="protein sequence ID" value="KAH0551760.1"/>
    <property type="molecule type" value="Genomic_DNA"/>
</dbReference>
<evidence type="ECO:0000256" key="1">
    <source>
        <dbReference type="SAM" id="Phobius"/>
    </source>
</evidence>
<comment type="caution">
    <text evidence="2">The sequence shown here is derived from an EMBL/GenBank/DDBJ whole genome shotgun (WGS) entry which is preliminary data.</text>
</comment>
<feature type="transmembrane region" description="Helical" evidence="1">
    <location>
        <begin position="178"/>
        <end position="206"/>
    </location>
</feature>
<evidence type="ECO:0000313" key="3">
    <source>
        <dbReference type="Proteomes" id="UP000750711"/>
    </source>
</evidence>
<keyword evidence="1" id="KW-0812">Transmembrane</keyword>
<feature type="transmembrane region" description="Helical" evidence="1">
    <location>
        <begin position="137"/>
        <end position="158"/>
    </location>
</feature>
<reference evidence="2" key="1">
    <citation type="submission" date="2021-03" db="EMBL/GenBank/DDBJ databases">
        <title>Comparative genomics and phylogenomic investigation of the class Geoglossomycetes provide insights into ecological specialization and systematics.</title>
        <authorList>
            <person name="Melie T."/>
            <person name="Pirro S."/>
            <person name="Miller A.N."/>
            <person name="Quandt A."/>
        </authorList>
    </citation>
    <scope>NUCLEOTIDE SEQUENCE</scope>
    <source>
        <strain evidence="2">CAQ_001_2017</strain>
    </source>
</reference>
<feature type="transmembrane region" description="Helical" evidence="1">
    <location>
        <begin position="25"/>
        <end position="44"/>
    </location>
</feature>
<feature type="transmembrane region" description="Helical" evidence="1">
    <location>
        <begin position="56"/>
        <end position="83"/>
    </location>
</feature>
<feature type="non-terminal residue" evidence="2">
    <location>
        <position position="511"/>
    </location>
</feature>